<dbReference type="PANTHER" id="PTHR30249:SF0">
    <property type="entry name" value="PLASTIDAL GLYCOLATE_GLYCERATE TRANSLOCATOR 1, CHLOROPLASTIC"/>
    <property type="match status" value="1"/>
</dbReference>
<evidence type="ECO:0000256" key="2">
    <source>
        <dbReference type="ARBA" id="ARBA00022692"/>
    </source>
</evidence>
<dbReference type="GO" id="GO:0016020">
    <property type="term" value="C:membrane"/>
    <property type="evidence" value="ECO:0007669"/>
    <property type="project" value="UniProtKB-SubCell"/>
</dbReference>
<keyword evidence="8" id="KW-1185">Reference proteome</keyword>
<dbReference type="AlphaFoldDB" id="A0A1L7X8Y5"/>
<comment type="subcellular location">
    <subcellularLocation>
        <location evidence="1">Membrane</location>
        <topology evidence="1">Multi-pass membrane protein</topology>
    </subcellularLocation>
</comment>
<evidence type="ECO:0000256" key="5">
    <source>
        <dbReference type="SAM" id="MobiDB-lite"/>
    </source>
</evidence>
<evidence type="ECO:0000256" key="3">
    <source>
        <dbReference type="ARBA" id="ARBA00022989"/>
    </source>
</evidence>
<feature type="transmembrane region" description="Helical" evidence="6">
    <location>
        <begin position="94"/>
        <end position="118"/>
    </location>
</feature>
<evidence type="ECO:0000256" key="6">
    <source>
        <dbReference type="SAM" id="Phobius"/>
    </source>
</evidence>
<feature type="compositionally biased region" description="Polar residues" evidence="5">
    <location>
        <begin position="275"/>
        <end position="288"/>
    </location>
</feature>
<evidence type="ECO:0000256" key="4">
    <source>
        <dbReference type="ARBA" id="ARBA00023136"/>
    </source>
</evidence>
<keyword evidence="4 6" id="KW-0472">Membrane</keyword>
<name>A0A1L7X8Y5_9HELO</name>
<dbReference type="Proteomes" id="UP000184330">
    <property type="component" value="Unassembled WGS sequence"/>
</dbReference>
<feature type="transmembrane region" description="Helical" evidence="6">
    <location>
        <begin position="130"/>
        <end position="156"/>
    </location>
</feature>
<feature type="transmembrane region" description="Helical" evidence="6">
    <location>
        <begin position="443"/>
        <end position="465"/>
    </location>
</feature>
<dbReference type="OrthoDB" id="2502820at2759"/>
<keyword evidence="3 6" id="KW-1133">Transmembrane helix</keyword>
<feature type="transmembrane region" description="Helical" evidence="6">
    <location>
        <begin position="417"/>
        <end position="436"/>
    </location>
</feature>
<gene>
    <name evidence="7" type="ORF">PAC_11377</name>
</gene>
<evidence type="ECO:0000256" key="1">
    <source>
        <dbReference type="ARBA" id="ARBA00004141"/>
    </source>
</evidence>
<keyword evidence="2 6" id="KW-0812">Transmembrane</keyword>
<evidence type="ECO:0000313" key="8">
    <source>
        <dbReference type="Proteomes" id="UP000184330"/>
    </source>
</evidence>
<proteinExistence type="predicted"/>
<feature type="transmembrane region" description="Helical" evidence="6">
    <location>
        <begin position="577"/>
        <end position="602"/>
    </location>
</feature>
<feature type="transmembrane region" description="Helical" evidence="6">
    <location>
        <begin position="32"/>
        <end position="55"/>
    </location>
</feature>
<feature type="region of interest" description="Disordered" evidence="5">
    <location>
        <begin position="167"/>
        <end position="288"/>
    </location>
</feature>
<dbReference type="Pfam" id="PF04172">
    <property type="entry name" value="LrgB"/>
    <property type="match status" value="1"/>
</dbReference>
<feature type="transmembrane region" description="Helical" evidence="6">
    <location>
        <begin position="551"/>
        <end position="571"/>
    </location>
</feature>
<sequence length="611" mass="65261">MAQNQGYSVIVSDGLEALQLVFRLTWQRNLTAWLYVPVGLIIILLACFGVDSLIGLSSVSFPASVACLLLLFFGLIIIDIVIGDRKTRALVNIIDIPAGFALRYLNIFFTPAFVLLPLSGPISGVEVGKIIAVFLVGFVVVMAATAYFVRVLQLILGSTKRAMTERAEELGNESDAIPLADTNTSTPQNSTANFTSITGTSTPITRTDSIANFTPTTGESTPNWRQSGQNSTLNFTPNSGSSTPQESDDPLSGLTIPHKTQDPSLIRGTGGPPENDSSSRSITRVNQVNQVLQTPPPLTRPQRWAATINLNFDRLTYLIIFLFIGLPIYYTTGYAMPAQLTFNILAYFAALALAPNWKRFLHPVLVSSAITVLGVYILGVIRGDSLDKSLDAYKTGTTYLSLWEGKKNVPLPGAGDFLVSVLDAGIVALALPMYNYRQELKRHFFAIVIPNVAVSVGSLFGYPAICYALGISATRSLAFAGRSLTLALATPAVKNLGGDANTVSALAIMSGILGALVGVQMLDWMRIPEGRKGIGKGKEEKMRANEKTDDYVTRGVTLGGSSSAIATAVLLQSDPRAAALSSLSMSLFGIITLALTSVPVIVKGIQSLVGM</sequence>
<feature type="transmembrane region" description="Helical" evidence="6">
    <location>
        <begin position="503"/>
        <end position="522"/>
    </location>
</feature>
<dbReference type="InterPro" id="IPR007300">
    <property type="entry name" value="CidB/LrgB"/>
</dbReference>
<evidence type="ECO:0000313" key="7">
    <source>
        <dbReference type="EMBL" id="CZR61481.1"/>
    </source>
</evidence>
<organism evidence="7 8">
    <name type="scientific">Phialocephala subalpina</name>
    <dbReference type="NCBI Taxonomy" id="576137"/>
    <lineage>
        <taxon>Eukaryota</taxon>
        <taxon>Fungi</taxon>
        <taxon>Dikarya</taxon>
        <taxon>Ascomycota</taxon>
        <taxon>Pezizomycotina</taxon>
        <taxon>Leotiomycetes</taxon>
        <taxon>Helotiales</taxon>
        <taxon>Mollisiaceae</taxon>
        <taxon>Phialocephala</taxon>
        <taxon>Phialocephala fortinii species complex</taxon>
    </lineage>
</organism>
<protein>
    <submittedName>
        <fullName evidence="7">Uncharacterized protein</fullName>
    </submittedName>
</protein>
<reference evidence="7 8" key="1">
    <citation type="submission" date="2016-03" db="EMBL/GenBank/DDBJ databases">
        <authorList>
            <person name="Ploux O."/>
        </authorList>
    </citation>
    <scope>NUCLEOTIDE SEQUENCE [LARGE SCALE GENOMIC DNA]</scope>
    <source>
        <strain evidence="7 8">UAMH 11012</strain>
    </source>
</reference>
<accession>A0A1L7X8Y5</accession>
<feature type="transmembrane region" description="Helical" evidence="6">
    <location>
        <begin position="61"/>
        <end position="82"/>
    </location>
</feature>
<feature type="transmembrane region" description="Helical" evidence="6">
    <location>
        <begin position="336"/>
        <end position="353"/>
    </location>
</feature>
<feature type="compositionally biased region" description="Polar residues" evidence="5">
    <location>
        <begin position="181"/>
        <end position="245"/>
    </location>
</feature>
<dbReference type="EMBL" id="FJOG01000018">
    <property type="protein sequence ID" value="CZR61481.1"/>
    <property type="molecule type" value="Genomic_DNA"/>
</dbReference>
<feature type="transmembrane region" description="Helical" evidence="6">
    <location>
        <begin position="360"/>
        <end position="381"/>
    </location>
</feature>
<dbReference type="PANTHER" id="PTHR30249">
    <property type="entry name" value="PUTATIVE SEROTONIN TRANSPORTER"/>
    <property type="match status" value="1"/>
</dbReference>
<feature type="transmembrane region" description="Helical" evidence="6">
    <location>
        <begin position="312"/>
        <end position="330"/>
    </location>
</feature>